<protein>
    <recommendedName>
        <fullName evidence="1">Protein kinase domain-containing protein</fullName>
    </recommendedName>
</protein>
<dbReference type="InterPro" id="IPR001245">
    <property type="entry name" value="Ser-Thr/Tyr_kinase_cat_dom"/>
</dbReference>
<gene>
    <name evidence="2" type="ORF">RclHR1_00230029</name>
</gene>
<feature type="domain" description="Protein kinase" evidence="1">
    <location>
        <begin position="106"/>
        <end position="384"/>
    </location>
</feature>
<evidence type="ECO:0000313" key="2">
    <source>
        <dbReference type="EMBL" id="GBB94151.1"/>
    </source>
</evidence>
<evidence type="ECO:0000259" key="1">
    <source>
        <dbReference type="PROSITE" id="PS50011"/>
    </source>
</evidence>
<comment type="caution">
    <text evidence="2">The sequence shown here is derived from an EMBL/GenBank/DDBJ whole genome shotgun (WGS) entry which is preliminary data.</text>
</comment>
<organism evidence="2 3">
    <name type="scientific">Rhizophagus clarus</name>
    <dbReference type="NCBI Taxonomy" id="94130"/>
    <lineage>
        <taxon>Eukaryota</taxon>
        <taxon>Fungi</taxon>
        <taxon>Fungi incertae sedis</taxon>
        <taxon>Mucoromycota</taxon>
        <taxon>Glomeromycotina</taxon>
        <taxon>Glomeromycetes</taxon>
        <taxon>Glomerales</taxon>
        <taxon>Glomeraceae</taxon>
        <taxon>Rhizophagus</taxon>
    </lineage>
</organism>
<dbReference type="AlphaFoldDB" id="A0A2Z6RB23"/>
<sequence length="550" mass="63742">MIKEFYKIKLFSTYHKRSRNSGFSILSYKFNKCNSEPVYPDNVCSYCKETFNKQLWCEKCDPRNIIEGWTSGNIDVDKFIKDTMYSARQADNYYSHFLEWIPFVRLTNIEKIGEGGYFTVYSALWVDGKSTYINKPIASKPSRRISSFKPLLKVALKKLNKSTNDMSMVYLNKLKLHWNINLKDINNQLKFYGITENPETGEFMIVTELAEQGNLRDYLSKNFNNILWKEKISLLSDIISNLKYLHNSGYFHKNLHSGNILLNDGCAHISDFALSGSMSDDQEDKLYGVLPYIAPEVLYGEPYTSSSDIYSFGVIMTELSSGIPPFYDKCHDVGLASAIFKGLRPKFGPVTPKIFKKLACKCMSSDPNKRPTTDDIDYILKFWYRSIKTDNCYQERELFDYKGKDIKAMFKESDDEIPVISTSYRKNPYAIYNSRVLEFNNILNPSRMSYISSNEDSYDDSIYPSRSSMSLNKSNSIHTIRPSIVINDNESLYEKKSNSIYTYRSYISVNKEEPSSISVNESEISYERNIDSIIYFNRLKSIDEFEEKIS</sequence>
<reference evidence="2 3" key="1">
    <citation type="submission" date="2017-11" db="EMBL/GenBank/DDBJ databases">
        <title>The genome of Rhizophagus clarus HR1 reveals common genetic basis of auxotrophy among arbuscular mycorrhizal fungi.</title>
        <authorList>
            <person name="Kobayashi Y."/>
        </authorList>
    </citation>
    <scope>NUCLEOTIDE SEQUENCE [LARGE SCALE GENOMIC DNA]</scope>
    <source>
        <strain evidence="2 3">HR1</strain>
    </source>
</reference>
<dbReference type="PROSITE" id="PS50011">
    <property type="entry name" value="PROTEIN_KINASE_DOM"/>
    <property type="match status" value="1"/>
</dbReference>
<dbReference type="InterPro" id="IPR051681">
    <property type="entry name" value="Ser/Thr_Kinases-Pseudokinases"/>
</dbReference>
<dbReference type="GO" id="GO:0005524">
    <property type="term" value="F:ATP binding"/>
    <property type="evidence" value="ECO:0007669"/>
    <property type="project" value="InterPro"/>
</dbReference>
<dbReference type="InterPro" id="IPR011009">
    <property type="entry name" value="Kinase-like_dom_sf"/>
</dbReference>
<dbReference type="Proteomes" id="UP000247702">
    <property type="component" value="Unassembled WGS sequence"/>
</dbReference>
<keyword evidence="3" id="KW-1185">Reference proteome</keyword>
<dbReference type="InterPro" id="IPR000719">
    <property type="entry name" value="Prot_kinase_dom"/>
</dbReference>
<dbReference type="EMBL" id="BEXD01001446">
    <property type="protein sequence ID" value="GBB94151.1"/>
    <property type="molecule type" value="Genomic_DNA"/>
</dbReference>
<dbReference type="Gene3D" id="1.10.510.10">
    <property type="entry name" value="Transferase(Phosphotransferase) domain 1"/>
    <property type="match status" value="1"/>
</dbReference>
<dbReference type="PANTHER" id="PTHR44329">
    <property type="entry name" value="SERINE/THREONINE-PROTEIN KINASE TNNI3K-RELATED"/>
    <property type="match status" value="1"/>
</dbReference>
<dbReference type="GO" id="GO:0004674">
    <property type="term" value="F:protein serine/threonine kinase activity"/>
    <property type="evidence" value="ECO:0007669"/>
    <property type="project" value="TreeGrafter"/>
</dbReference>
<dbReference type="Pfam" id="PF07714">
    <property type="entry name" value="PK_Tyr_Ser-Thr"/>
    <property type="match status" value="1"/>
</dbReference>
<dbReference type="SUPFAM" id="SSF56112">
    <property type="entry name" value="Protein kinase-like (PK-like)"/>
    <property type="match status" value="1"/>
</dbReference>
<proteinExistence type="predicted"/>
<evidence type="ECO:0000313" key="3">
    <source>
        <dbReference type="Proteomes" id="UP000247702"/>
    </source>
</evidence>
<name>A0A2Z6RB23_9GLOM</name>
<accession>A0A2Z6RB23</accession>
<dbReference type="PRINTS" id="PR00109">
    <property type="entry name" value="TYRKINASE"/>
</dbReference>